<evidence type="ECO:0000313" key="3">
    <source>
        <dbReference type="EMBL" id="KAF1976796.1"/>
    </source>
</evidence>
<keyword evidence="4" id="KW-1185">Reference proteome</keyword>
<accession>A0A6A5VPH7</accession>
<feature type="signal peptide" evidence="2">
    <location>
        <begin position="1"/>
        <end position="18"/>
    </location>
</feature>
<feature type="compositionally biased region" description="Polar residues" evidence="1">
    <location>
        <begin position="188"/>
        <end position="205"/>
    </location>
</feature>
<proteinExistence type="predicted"/>
<feature type="region of interest" description="Disordered" evidence="1">
    <location>
        <begin position="160"/>
        <end position="205"/>
    </location>
</feature>
<dbReference type="Proteomes" id="UP000800036">
    <property type="component" value="Unassembled WGS sequence"/>
</dbReference>
<gene>
    <name evidence="3" type="ORF">BU23DRAFT_596768</name>
</gene>
<evidence type="ECO:0000256" key="1">
    <source>
        <dbReference type="SAM" id="MobiDB-lite"/>
    </source>
</evidence>
<dbReference type="OrthoDB" id="3684928at2759"/>
<evidence type="ECO:0000256" key="2">
    <source>
        <dbReference type="SAM" id="SignalP"/>
    </source>
</evidence>
<dbReference type="EMBL" id="ML976665">
    <property type="protein sequence ID" value="KAF1976796.1"/>
    <property type="molecule type" value="Genomic_DNA"/>
</dbReference>
<reference evidence="3" key="1">
    <citation type="journal article" date="2020" name="Stud. Mycol.">
        <title>101 Dothideomycetes genomes: a test case for predicting lifestyles and emergence of pathogens.</title>
        <authorList>
            <person name="Haridas S."/>
            <person name="Albert R."/>
            <person name="Binder M."/>
            <person name="Bloem J."/>
            <person name="Labutti K."/>
            <person name="Salamov A."/>
            <person name="Andreopoulos B."/>
            <person name="Baker S."/>
            <person name="Barry K."/>
            <person name="Bills G."/>
            <person name="Bluhm B."/>
            <person name="Cannon C."/>
            <person name="Castanera R."/>
            <person name="Culley D."/>
            <person name="Daum C."/>
            <person name="Ezra D."/>
            <person name="Gonzalez J."/>
            <person name="Henrissat B."/>
            <person name="Kuo A."/>
            <person name="Liang C."/>
            <person name="Lipzen A."/>
            <person name="Lutzoni F."/>
            <person name="Magnuson J."/>
            <person name="Mondo S."/>
            <person name="Nolan M."/>
            <person name="Ohm R."/>
            <person name="Pangilinan J."/>
            <person name="Park H.-J."/>
            <person name="Ramirez L."/>
            <person name="Alfaro M."/>
            <person name="Sun H."/>
            <person name="Tritt A."/>
            <person name="Yoshinaga Y."/>
            <person name="Zwiers L.-H."/>
            <person name="Turgeon B."/>
            <person name="Goodwin S."/>
            <person name="Spatafora J."/>
            <person name="Crous P."/>
            <person name="Grigoriev I."/>
        </authorList>
    </citation>
    <scope>NUCLEOTIDE SEQUENCE</scope>
    <source>
        <strain evidence="3">CBS 107.79</strain>
    </source>
</reference>
<feature type="compositionally biased region" description="Basic residues" evidence="1">
    <location>
        <begin position="168"/>
        <end position="182"/>
    </location>
</feature>
<feature type="chain" id="PRO_5025681064" evidence="2">
    <location>
        <begin position="19"/>
        <end position="241"/>
    </location>
</feature>
<evidence type="ECO:0000313" key="4">
    <source>
        <dbReference type="Proteomes" id="UP000800036"/>
    </source>
</evidence>
<keyword evidence="2" id="KW-0732">Signal</keyword>
<organism evidence="3 4">
    <name type="scientific">Bimuria novae-zelandiae CBS 107.79</name>
    <dbReference type="NCBI Taxonomy" id="1447943"/>
    <lineage>
        <taxon>Eukaryota</taxon>
        <taxon>Fungi</taxon>
        <taxon>Dikarya</taxon>
        <taxon>Ascomycota</taxon>
        <taxon>Pezizomycotina</taxon>
        <taxon>Dothideomycetes</taxon>
        <taxon>Pleosporomycetidae</taxon>
        <taxon>Pleosporales</taxon>
        <taxon>Massarineae</taxon>
        <taxon>Didymosphaeriaceae</taxon>
        <taxon>Bimuria</taxon>
    </lineage>
</organism>
<dbReference type="AlphaFoldDB" id="A0A6A5VPH7"/>
<name>A0A6A5VPH7_9PLEO</name>
<sequence length="241" mass="25313">MHFIIALPVLILPSLVHAAMEPFMNNLTVNFFTVNGKTGPGIPAKGNKESILAARVGTSDRLRGTYALLFFDIDRCSGPEALCTMTTNLTSASGATLLGAILSHQLIPSTARDGATVELPPEIDAGDGTMRLLFNTTDKAAPAAASELLGEPWISQKVVAGSEDTQKRRSCKGRGKKRKCKTRPVSGGKNSSKTRPVSGGKNSTSIGNLLDEVRKSAGGVVERGGWGWLIGAATIAVLIVE</sequence>
<protein>
    <submittedName>
        <fullName evidence="3">Uncharacterized protein</fullName>
    </submittedName>
</protein>